<dbReference type="SMART" id="SM00116">
    <property type="entry name" value="CBS"/>
    <property type="match status" value="2"/>
</dbReference>
<organism evidence="16 17">
    <name type="scientific">Effrenium voratum</name>
    <dbReference type="NCBI Taxonomy" id="2562239"/>
    <lineage>
        <taxon>Eukaryota</taxon>
        <taxon>Sar</taxon>
        <taxon>Alveolata</taxon>
        <taxon>Dinophyceae</taxon>
        <taxon>Suessiales</taxon>
        <taxon>Symbiodiniaceae</taxon>
        <taxon>Effrenium</taxon>
    </lineage>
</organism>
<evidence type="ECO:0000256" key="5">
    <source>
        <dbReference type="ARBA" id="ARBA00022958"/>
    </source>
</evidence>
<evidence type="ECO:0000313" key="16">
    <source>
        <dbReference type="EMBL" id="CAJ1375934.1"/>
    </source>
</evidence>
<dbReference type="Pfam" id="PF00571">
    <property type="entry name" value="CBS"/>
    <property type="match status" value="1"/>
</dbReference>
<keyword evidence="6 13" id="KW-0560">Oxidoreductase</keyword>
<protein>
    <recommendedName>
        <fullName evidence="15">CBS domain-containing protein</fullName>
    </recommendedName>
</protein>
<evidence type="ECO:0000256" key="8">
    <source>
        <dbReference type="ARBA" id="ARBA00023122"/>
    </source>
</evidence>
<dbReference type="SUPFAM" id="SSF54631">
    <property type="entry name" value="CBS-domain pair"/>
    <property type="match status" value="1"/>
</dbReference>
<sequence length="514" mass="55167">MTGPMIGHANGHTNGHSKTSRSRSPRKAGQEDEAMCGYSARELMESSKSHVGYAFDDLICMPGHIDFGVQEVELLSRFTRSIRLKTPIVSSPMDTVTEAAMAIAMALEGGMGIIHSKMSIAQQAEQVESVKRFEQGFISSPLCLAPAMTCGELMKLRGSCGFSGFPVTADGRLKSQLLGLVTRRDVDFVEDETSTVADIMTKAADLVTAKEGIGLREANQILSDSKKGKLPIVNAAGELVALLARTDLIKNQDFPHASKDQNRSLQVAAAVSVLADDRRERVKALVAAGVDAIVFDNRQGDNEDQLDIIRWTKQEYPKMQVIGGNVVTRKQAKNLLDAGVDALRVGMGISSISTAHKDRGCGRAQASAVYNVAKIARLYDVPVIADGGISSPGHIVKALCLGAETVMCGSLLAGTEESPGEYHYADSGTRLKAYRGIASSGVRGAVQDKGSLHKYMPYLCQSVRHGMQDIGARSVSDLNAKLTTGFLRFELRSAAAQREGGVHGLHSFERKLFA</sequence>
<dbReference type="NCBIfam" id="TIGR01302">
    <property type="entry name" value="IMP_dehydrog"/>
    <property type="match status" value="1"/>
</dbReference>
<keyword evidence="7 10" id="KW-0520">NAD</keyword>
<dbReference type="InterPro" id="IPR013785">
    <property type="entry name" value="Aldolase_TIM"/>
</dbReference>
<dbReference type="Gene3D" id="3.20.20.70">
    <property type="entry name" value="Aldolase class I"/>
    <property type="match status" value="1"/>
</dbReference>
<dbReference type="EMBL" id="CAUJNA010000348">
    <property type="protein sequence ID" value="CAJ1375934.1"/>
    <property type="molecule type" value="Genomic_DNA"/>
</dbReference>
<keyword evidence="4" id="KW-0658">Purine biosynthesis</keyword>
<comment type="caution">
    <text evidence="16">The sequence shown here is derived from an EMBL/GenBank/DDBJ whole genome shotgun (WGS) entry which is preliminary data.</text>
</comment>
<dbReference type="Proteomes" id="UP001178507">
    <property type="component" value="Unassembled WGS sequence"/>
</dbReference>
<keyword evidence="3" id="KW-0332">GMP biosynthesis</keyword>
<keyword evidence="5 11" id="KW-0630">Potassium</keyword>
<evidence type="ECO:0000256" key="10">
    <source>
        <dbReference type="PIRSR" id="PIRSR000130-3"/>
    </source>
</evidence>
<dbReference type="PROSITE" id="PS51371">
    <property type="entry name" value="CBS"/>
    <property type="match status" value="1"/>
</dbReference>
<dbReference type="SMART" id="SM01240">
    <property type="entry name" value="IMPDH"/>
    <property type="match status" value="1"/>
</dbReference>
<dbReference type="InterPro" id="IPR000644">
    <property type="entry name" value="CBS_dom"/>
</dbReference>
<evidence type="ECO:0000256" key="14">
    <source>
        <dbReference type="SAM" id="MobiDB-lite"/>
    </source>
</evidence>
<evidence type="ECO:0000259" key="15">
    <source>
        <dbReference type="PROSITE" id="PS51371"/>
    </source>
</evidence>
<evidence type="ECO:0000256" key="11">
    <source>
        <dbReference type="PIRSR" id="PIRSR000130-4"/>
    </source>
</evidence>
<keyword evidence="17" id="KW-1185">Reference proteome</keyword>
<evidence type="ECO:0000256" key="3">
    <source>
        <dbReference type="ARBA" id="ARBA00022749"/>
    </source>
</evidence>
<dbReference type="GO" id="GO:0046872">
    <property type="term" value="F:metal ion binding"/>
    <property type="evidence" value="ECO:0007669"/>
    <property type="project" value="UniProtKB-KW"/>
</dbReference>
<feature type="domain" description="CBS" evidence="15">
    <location>
        <begin position="200"/>
        <end position="258"/>
    </location>
</feature>
<accession>A0AA36HV57</accession>
<comment type="function">
    <text evidence="9">Catalyzes the conversion of inosine 5'-phosphate (IMP) to xanthosine 5'-phosphate (XMP), the first committed and rate-limiting step in the de novo synthesis of guanine nucleotides, and therefore plays an important role in the regulation of cell growth.</text>
</comment>
<feature type="binding site" evidence="10">
    <location>
        <begin position="346"/>
        <end position="348"/>
    </location>
    <ligand>
        <name>NAD(+)</name>
        <dbReference type="ChEBI" id="CHEBI:57540"/>
    </ligand>
</feature>
<evidence type="ECO:0000256" key="7">
    <source>
        <dbReference type="ARBA" id="ARBA00023027"/>
    </source>
</evidence>
<keyword evidence="2" id="KW-0479">Metal-binding</keyword>
<gene>
    <name evidence="16" type="ORF">EVOR1521_LOCUS5115</name>
</gene>
<evidence type="ECO:0000256" key="2">
    <source>
        <dbReference type="ARBA" id="ARBA00022723"/>
    </source>
</evidence>
<dbReference type="CDD" id="cd04601">
    <property type="entry name" value="CBS_pair_IMPDH"/>
    <property type="match status" value="1"/>
</dbReference>
<keyword evidence="8 12" id="KW-0129">CBS domain</keyword>
<dbReference type="InterPro" id="IPR046342">
    <property type="entry name" value="CBS_dom_sf"/>
</dbReference>
<dbReference type="PIRSF" id="PIRSF000130">
    <property type="entry name" value="IMPDH"/>
    <property type="match status" value="1"/>
</dbReference>
<dbReference type="SUPFAM" id="SSF51412">
    <property type="entry name" value="Inosine monophosphate dehydrogenase (IMPDH)"/>
    <property type="match status" value="1"/>
</dbReference>
<evidence type="ECO:0000256" key="4">
    <source>
        <dbReference type="ARBA" id="ARBA00022755"/>
    </source>
</evidence>
<feature type="region of interest" description="Disordered" evidence="14">
    <location>
        <begin position="1"/>
        <end position="33"/>
    </location>
</feature>
<dbReference type="CDD" id="cd00381">
    <property type="entry name" value="IMPDH"/>
    <property type="match status" value="1"/>
</dbReference>
<dbReference type="InterPro" id="IPR005990">
    <property type="entry name" value="IMP_DH"/>
</dbReference>
<dbReference type="Pfam" id="PF00478">
    <property type="entry name" value="IMPDH"/>
    <property type="match status" value="1"/>
</dbReference>
<dbReference type="GO" id="GO:0006177">
    <property type="term" value="P:GMP biosynthetic process"/>
    <property type="evidence" value="ECO:0007669"/>
    <property type="project" value="UniProtKB-KW"/>
</dbReference>
<evidence type="ECO:0000256" key="13">
    <source>
        <dbReference type="RuleBase" id="RU003927"/>
    </source>
</evidence>
<evidence type="ECO:0000313" key="17">
    <source>
        <dbReference type="Proteomes" id="UP001178507"/>
    </source>
</evidence>
<dbReference type="AlphaFoldDB" id="A0AA36HV57"/>
<name>A0AA36HV57_9DINO</name>
<comment type="similarity">
    <text evidence="1 13">Belongs to the IMPDH/GMPR family.</text>
</comment>
<feature type="binding site" description="in other chain" evidence="11">
    <location>
        <position position="348"/>
    </location>
    <ligand>
        <name>K(+)</name>
        <dbReference type="ChEBI" id="CHEBI:29103"/>
        <note>ligand shared between two tetrameric partners</note>
    </ligand>
</feature>
<dbReference type="InterPro" id="IPR001093">
    <property type="entry name" value="IMP_DH_GMPRt"/>
</dbReference>
<dbReference type="GO" id="GO:0003938">
    <property type="term" value="F:IMP dehydrogenase activity"/>
    <property type="evidence" value="ECO:0007669"/>
    <property type="project" value="InterPro"/>
</dbReference>
<dbReference type="FunFam" id="3.20.20.70:FF:000086">
    <property type="entry name" value="IMP dehydrogenase, putative"/>
    <property type="match status" value="1"/>
</dbReference>
<proteinExistence type="inferred from homology"/>
<dbReference type="GO" id="GO:0006183">
    <property type="term" value="P:GTP biosynthetic process"/>
    <property type="evidence" value="ECO:0007669"/>
    <property type="project" value="TreeGrafter"/>
</dbReference>
<dbReference type="GO" id="GO:0005737">
    <property type="term" value="C:cytoplasm"/>
    <property type="evidence" value="ECO:0007669"/>
    <property type="project" value="TreeGrafter"/>
</dbReference>
<evidence type="ECO:0000256" key="1">
    <source>
        <dbReference type="ARBA" id="ARBA00005502"/>
    </source>
</evidence>
<reference evidence="16" key="1">
    <citation type="submission" date="2023-08" db="EMBL/GenBank/DDBJ databases">
        <authorList>
            <person name="Chen Y."/>
            <person name="Shah S."/>
            <person name="Dougan E. K."/>
            <person name="Thang M."/>
            <person name="Chan C."/>
        </authorList>
    </citation>
    <scope>NUCLEOTIDE SEQUENCE</scope>
</reference>
<dbReference type="PANTHER" id="PTHR11911">
    <property type="entry name" value="INOSINE-5-MONOPHOSPHATE DEHYDROGENASE RELATED"/>
    <property type="match status" value="1"/>
</dbReference>
<evidence type="ECO:0000256" key="9">
    <source>
        <dbReference type="ARBA" id="ARBA00056556"/>
    </source>
</evidence>
<evidence type="ECO:0000256" key="6">
    <source>
        <dbReference type="ARBA" id="ARBA00023002"/>
    </source>
</evidence>
<evidence type="ECO:0000256" key="12">
    <source>
        <dbReference type="PROSITE-ProRule" id="PRU00703"/>
    </source>
</evidence>
<dbReference type="PANTHER" id="PTHR11911:SF111">
    <property type="entry name" value="INOSINE-5'-MONOPHOSPHATE DEHYDROGENASE"/>
    <property type="match status" value="1"/>
</dbReference>